<sequence length="192" mass="22485">MDNVEEEEEEEGVHHPAVRELFESRSEMHTALSEWHEPGADIWQPLWNWAFMNDIFRCWQRDDNRWMQRCVGRPGSGKREAVATVFARTDVASGGTAFVGDVLTIIFRQLCVNHTQVDEDEAYVAKYRLYLDAREHGYRDIFRIKLMQEALHSLHSQLGVLDRAFLIVNDFDRCRPAVDLFLENEQSSWRAN</sequence>
<name>A0A1G4AZ24_9PEZI</name>
<evidence type="ECO:0000313" key="1">
    <source>
        <dbReference type="EMBL" id="OHE94381.1"/>
    </source>
</evidence>
<accession>A0A1G4AZ24</accession>
<dbReference type="EMBL" id="MJBS01000101">
    <property type="protein sequence ID" value="OHE94381.1"/>
    <property type="molecule type" value="Genomic_DNA"/>
</dbReference>
<dbReference type="RefSeq" id="XP_022471544.1">
    <property type="nucleotide sequence ID" value="XM_022621937.1"/>
</dbReference>
<protein>
    <submittedName>
        <fullName evidence="1">Uncharacterized protein</fullName>
    </submittedName>
</protein>
<gene>
    <name evidence="1" type="ORF">CORC01_10309</name>
</gene>
<evidence type="ECO:0000313" key="2">
    <source>
        <dbReference type="Proteomes" id="UP000176998"/>
    </source>
</evidence>
<organism evidence="1 2">
    <name type="scientific">Colletotrichum orchidophilum</name>
    <dbReference type="NCBI Taxonomy" id="1209926"/>
    <lineage>
        <taxon>Eukaryota</taxon>
        <taxon>Fungi</taxon>
        <taxon>Dikarya</taxon>
        <taxon>Ascomycota</taxon>
        <taxon>Pezizomycotina</taxon>
        <taxon>Sordariomycetes</taxon>
        <taxon>Hypocreomycetidae</taxon>
        <taxon>Glomerellales</taxon>
        <taxon>Glomerellaceae</taxon>
        <taxon>Colletotrichum</taxon>
    </lineage>
</organism>
<comment type="caution">
    <text evidence="1">The sequence shown here is derived from an EMBL/GenBank/DDBJ whole genome shotgun (WGS) entry which is preliminary data.</text>
</comment>
<proteinExistence type="predicted"/>
<reference evidence="1 2" key="1">
    <citation type="submission" date="2016-09" db="EMBL/GenBank/DDBJ databases">
        <authorList>
            <person name="Capua I."/>
            <person name="De Benedictis P."/>
            <person name="Joannis T."/>
            <person name="Lombin L.H."/>
            <person name="Cattoli G."/>
        </authorList>
    </citation>
    <scope>NUCLEOTIDE SEQUENCE [LARGE SCALE GENOMIC DNA]</scope>
    <source>
        <strain evidence="1 2">IMI 309357</strain>
    </source>
</reference>
<keyword evidence="2" id="KW-1185">Reference proteome</keyword>
<dbReference type="GeneID" id="34563447"/>
<dbReference type="Proteomes" id="UP000176998">
    <property type="component" value="Unassembled WGS sequence"/>
</dbReference>
<dbReference type="OrthoDB" id="3885310at2759"/>
<dbReference type="AlphaFoldDB" id="A0A1G4AZ24"/>